<dbReference type="InterPro" id="IPR016162">
    <property type="entry name" value="Ald_DH_N"/>
</dbReference>
<dbReference type="InterPro" id="IPR015590">
    <property type="entry name" value="Aldehyde_DH_dom"/>
</dbReference>
<dbReference type="Proteomes" id="UP000000580">
    <property type="component" value="Chromosome"/>
</dbReference>
<dbReference type="EC" id="1.2.1.79" evidence="3"/>
<dbReference type="eggNOG" id="COG1012">
    <property type="taxonomic scope" value="Bacteria"/>
</dbReference>
<evidence type="ECO:0000256" key="1">
    <source>
        <dbReference type="ARBA" id="ARBA00009986"/>
    </source>
</evidence>
<dbReference type="FunFam" id="3.40.605.10:FF:000007">
    <property type="entry name" value="NAD/NADP-dependent betaine aldehyde dehydrogenase"/>
    <property type="match status" value="1"/>
</dbReference>
<evidence type="ECO:0000256" key="7">
    <source>
        <dbReference type="RuleBase" id="RU003345"/>
    </source>
</evidence>
<dbReference type="STRING" id="262316.MAP_2084"/>
<feature type="domain" description="Aldehyde dehydrogenase" evidence="8">
    <location>
        <begin position="18"/>
        <end position="480"/>
    </location>
</feature>
<dbReference type="AlphaFoldDB" id="Q73Y73"/>
<evidence type="ECO:0000256" key="5">
    <source>
        <dbReference type="ARBA" id="ARBA00048559"/>
    </source>
</evidence>
<protein>
    <recommendedName>
        <fullName evidence="4">Putative succinate-semialdehyde dehydrogenase [NADP(+)] 2</fullName>
        <ecNumber evidence="3">1.2.1.79</ecNumber>
    </recommendedName>
</protein>
<dbReference type="EMBL" id="AE016958">
    <property type="protein sequence ID" value="AAS04401.1"/>
    <property type="molecule type" value="Genomic_DNA"/>
</dbReference>
<evidence type="ECO:0000256" key="3">
    <source>
        <dbReference type="ARBA" id="ARBA00039122"/>
    </source>
</evidence>
<gene>
    <name evidence="9" type="ordered locus">MAP_2084</name>
</gene>
<dbReference type="InterPro" id="IPR016161">
    <property type="entry name" value="Ald_DH/histidinol_DH"/>
</dbReference>
<evidence type="ECO:0000313" key="10">
    <source>
        <dbReference type="Proteomes" id="UP000000580"/>
    </source>
</evidence>
<comment type="catalytic activity">
    <reaction evidence="5">
        <text>succinate semialdehyde + NADP(+) + H2O = succinate + NADPH + 2 H(+)</text>
        <dbReference type="Rhea" id="RHEA:13213"/>
        <dbReference type="ChEBI" id="CHEBI:15377"/>
        <dbReference type="ChEBI" id="CHEBI:15378"/>
        <dbReference type="ChEBI" id="CHEBI:30031"/>
        <dbReference type="ChEBI" id="CHEBI:57706"/>
        <dbReference type="ChEBI" id="CHEBI:57783"/>
        <dbReference type="ChEBI" id="CHEBI:58349"/>
        <dbReference type="EC" id="1.2.1.79"/>
    </reaction>
</comment>
<keyword evidence="2 7" id="KW-0560">Oxidoreductase</keyword>
<evidence type="ECO:0000256" key="2">
    <source>
        <dbReference type="ARBA" id="ARBA00023002"/>
    </source>
</evidence>
<dbReference type="Gene3D" id="3.40.309.10">
    <property type="entry name" value="Aldehyde Dehydrogenase, Chain A, domain 2"/>
    <property type="match status" value="1"/>
</dbReference>
<dbReference type="KEGG" id="mpa:MAP_2084"/>
<dbReference type="Pfam" id="PF00171">
    <property type="entry name" value="Aldedh"/>
    <property type="match status" value="1"/>
</dbReference>
<dbReference type="Gene3D" id="3.40.605.10">
    <property type="entry name" value="Aldehyde Dehydrogenase, Chain A, domain 1"/>
    <property type="match status" value="1"/>
</dbReference>
<dbReference type="InterPro" id="IPR016163">
    <property type="entry name" value="Ald_DH_C"/>
</dbReference>
<dbReference type="PROSITE" id="PS00687">
    <property type="entry name" value="ALDEHYDE_DEHYDR_GLU"/>
    <property type="match status" value="1"/>
</dbReference>
<comment type="similarity">
    <text evidence="1 7">Belongs to the aldehyde dehydrogenase family.</text>
</comment>
<keyword evidence="10" id="KW-1185">Reference proteome</keyword>
<reference evidence="9 10" key="1">
    <citation type="journal article" date="2005" name="Proc. Natl. Acad. Sci. U.S.A.">
        <title>The complete genome sequence of Mycobacterium avium subspecies paratuberculosis.</title>
        <authorList>
            <person name="Li L."/>
            <person name="Bannantine J.P."/>
            <person name="Zhang Q."/>
            <person name="Amonsin A."/>
            <person name="May B.J."/>
            <person name="Alt D."/>
            <person name="Banerji N."/>
            <person name="Kanjilal S."/>
            <person name="Kapur V."/>
        </authorList>
    </citation>
    <scope>NUCLEOTIDE SEQUENCE [LARGE SCALE GENOMIC DNA]</scope>
    <source>
        <strain evidence="10">ATCC BAA-968 / K-10</strain>
    </source>
</reference>
<accession>Q73Y73</accession>
<evidence type="ECO:0000313" key="9">
    <source>
        <dbReference type="EMBL" id="AAS04401.1"/>
    </source>
</evidence>
<feature type="active site" evidence="6">
    <location>
        <position position="257"/>
    </location>
</feature>
<sequence>MSRDDWISADEGPRRTVSTTIPVFNPSTEEQIAEVPDSDQAAVDAAVARARETFELGVWRKAPASHRANVLFRAARIIEERKDELAALESQDNGMNLTAAGHIIPVSVDMLKYYAGWVGKIHGESANLVSDGLLGTWETYHTFTQLEPVGVVGLIIPWNGPFFVAMLKVAPALAAGCSAVLKPAEETPLTALKLEEIFREAGLPDGVLNVITGYGETTGAALTAHPDVDKISFTGSTEVGRLIVKAAAGNLKRLTLELGGKSPLIMFDDANLDKAIMGAGMGLLAGSGQNCSCTSRIYVQRGIYDQVVEGLAEFAKMLPMGGSDDPNSVLGPLISEKQRQRVEGIVNDGVAAGAKVITGGKPMDRKGYFYEATIITNTTPDMRLIREEIFGPVGCVIPFDDEDEVIAAANDTHYGLAGAIWTENLSRAHRVVNELRAGQIWVNSALAADPSMPISGHKQSGWGGERGRKGIEAYFNTKAVYIGL</sequence>
<dbReference type="FunFam" id="3.40.309.10:FF:000012">
    <property type="entry name" value="Betaine aldehyde dehydrogenase"/>
    <property type="match status" value="1"/>
</dbReference>
<evidence type="ECO:0000259" key="8">
    <source>
        <dbReference type="Pfam" id="PF00171"/>
    </source>
</evidence>
<evidence type="ECO:0000256" key="4">
    <source>
        <dbReference type="ARBA" id="ARBA00039663"/>
    </source>
</evidence>
<dbReference type="GO" id="GO:0036243">
    <property type="term" value="F:succinate-semialdehyde dehydrogenase (NADP+) activity"/>
    <property type="evidence" value="ECO:0007669"/>
    <property type="project" value="UniProtKB-EC"/>
</dbReference>
<organism evidence="9 10">
    <name type="scientific">Mycolicibacterium paratuberculosis (strain ATCC BAA-968 / K-10)</name>
    <name type="common">Mycobacterium paratuberculosis</name>
    <dbReference type="NCBI Taxonomy" id="262316"/>
    <lineage>
        <taxon>Bacteria</taxon>
        <taxon>Bacillati</taxon>
        <taxon>Actinomycetota</taxon>
        <taxon>Actinomycetes</taxon>
        <taxon>Mycobacteriales</taxon>
        <taxon>Mycobacteriaceae</taxon>
        <taxon>Mycobacterium</taxon>
        <taxon>Mycobacterium avium complex (MAC)</taxon>
    </lineage>
</organism>
<dbReference type="SUPFAM" id="SSF53720">
    <property type="entry name" value="ALDH-like"/>
    <property type="match status" value="1"/>
</dbReference>
<dbReference type="PANTHER" id="PTHR11699">
    <property type="entry name" value="ALDEHYDE DEHYDROGENASE-RELATED"/>
    <property type="match status" value="1"/>
</dbReference>
<dbReference type="InterPro" id="IPR029510">
    <property type="entry name" value="Ald_DH_CS_GLU"/>
</dbReference>
<name>Q73Y73_MYCPA</name>
<evidence type="ECO:0000256" key="6">
    <source>
        <dbReference type="PROSITE-ProRule" id="PRU10007"/>
    </source>
</evidence>
<dbReference type="HOGENOM" id="CLU_005391_0_1_11"/>
<proteinExistence type="inferred from homology"/>